<sequence length="144" mass="16954">MRDNFNISALSNNMFNNLNPLIPIPNSPVVTMTNISTNVYYGYQSLPAKNDHRDLTVDENTAMEIQHNYLPENPAHKPEILDVLNRKRRCSEQKLEFKKRRLTDNSLTDLKGNYVEYHDLKLEEELLKQTHGFCSYHWRMESDL</sequence>
<evidence type="ECO:0000313" key="2">
    <source>
        <dbReference type="Proteomes" id="UP001431783"/>
    </source>
</evidence>
<keyword evidence="2" id="KW-1185">Reference proteome</keyword>
<comment type="caution">
    <text evidence="1">The sequence shown here is derived from an EMBL/GenBank/DDBJ whole genome shotgun (WGS) entry which is preliminary data.</text>
</comment>
<reference evidence="1 2" key="1">
    <citation type="submission" date="2023-03" db="EMBL/GenBank/DDBJ databases">
        <title>Genome insight into feeding habits of ladybird beetles.</title>
        <authorList>
            <person name="Li H.-S."/>
            <person name="Huang Y.-H."/>
            <person name="Pang H."/>
        </authorList>
    </citation>
    <scope>NUCLEOTIDE SEQUENCE [LARGE SCALE GENOMIC DNA]</scope>
    <source>
        <strain evidence="1">SYSU_2023b</strain>
        <tissue evidence="1">Whole body</tissue>
    </source>
</reference>
<organism evidence="1 2">
    <name type="scientific">Henosepilachna vigintioctopunctata</name>
    <dbReference type="NCBI Taxonomy" id="420089"/>
    <lineage>
        <taxon>Eukaryota</taxon>
        <taxon>Metazoa</taxon>
        <taxon>Ecdysozoa</taxon>
        <taxon>Arthropoda</taxon>
        <taxon>Hexapoda</taxon>
        <taxon>Insecta</taxon>
        <taxon>Pterygota</taxon>
        <taxon>Neoptera</taxon>
        <taxon>Endopterygota</taxon>
        <taxon>Coleoptera</taxon>
        <taxon>Polyphaga</taxon>
        <taxon>Cucujiformia</taxon>
        <taxon>Coccinelloidea</taxon>
        <taxon>Coccinellidae</taxon>
        <taxon>Epilachninae</taxon>
        <taxon>Epilachnini</taxon>
        <taxon>Henosepilachna</taxon>
    </lineage>
</organism>
<accession>A0AAW1U683</accession>
<dbReference type="AlphaFoldDB" id="A0AAW1U683"/>
<name>A0AAW1U683_9CUCU</name>
<dbReference type="Proteomes" id="UP001431783">
    <property type="component" value="Unassembled WGS sequence"/>
</dbReference>
<evidence type="ECO:0000313" key="1">
    <source>
        <dbReference type="EMBL" id="KAK9875645.1"/>
    </source>
</evidence>
<proteinExistence type="predicted"/>
<dbReference type="EMBL" id="JARQZJ010000034">
    <property type="protein sequence ID" value="KAK9875645.1"/>
    <property type="molecule type" value="Genomic_DNA"/>
</dbReference>
<gene>
    <name evidence="1" type="ORF">WA026_009444</name>
</gene>
<protein>
    <submittedName>
        <fullName evidence="1">Uncharacterized protein</fullName>
    </submittedName>
</protein>